<feature type="transmembrane region" description="Helical" evidence="1">
    <location>
        <begin position="357"/>
        <end position="375"/>
    </location>
</feature>
<dbReference type="OrthoDB" id="9806425at2"/>
<feature type="domain" description="DUF112" evidence="2">
    <location>
        <begin position="19"/>
        <end position="437"/>
    </location>
</feature>
<feature type="transmembrane region" description="Helical" evidence="1">
    <location>
        <begin position="172"/>
        <end position="192"/>
    </location>
</feature>
<feature type="transmembrane region" description="Helical" evidence="1">
    <location>
        <begin position="74"/>
        <end position="96"/>
    </location>
</feature>
<evidence type="ECO:0000313" key="4">
    <source>
        <dbReference type="Proteomes" id="UP000773614"/>
    </source>
</evidence>
<dbReference type="EMBL" id="SPKJ01000017">
    <property type="protein sequence ID" value="MYZ47572.1"/>
    <property type="molecule type" value="Genomic_DNA"/>
</dbReference>
<feature type="transmembrane region" description="Helical" evidence="1">
    <location>
        <begin position="108"/>
        <end position="133"/>
    </location>
</feature>
<reference evidence="3" key="1">
    <citation type="submission" date="2019-03" db="EMBL/GenBank/DDBJ databases">
        <title>Afifella sp. nov., isolated from activated sludge.</title>
        <authorList>
            <person name="Li Q."/>
            <person name="Liu Y."/>
        </authorList>
    </citation>
    <scope>NUCLEOTIDE SEQUENCE</scope>
    <source>
        <strain evidence="3">L72</strain>
    </source>
</reference>
<feature type="transmembrane region" description="Helical" evidence="1">
    <location>
        <begin position="45"/>
        <end position="68"/>
    </location>
</feature>
<dbReference type="Pfam" id="PF01970">
    <property type="entry name" value="TctA"/>
    <property type="match status" value="1"/>
</dbReference>
<feature type="transmembrane region" description="Helical" evidence="1">
    <location>
        <begin position="531"/>
        <end position="549"/>
    </location>
</feature>
<keyword evidence="4" id="KW-1185">Reference proteome</keyword>
<feature type="transmembrane region" description="Helical" evidence="1">
    <location>
        <begin position="314"/>
        <end position="337"/>
    </location>
</feature>
<feature type="transmembrane region" description="Helical" evidence="1">
    <location>
        <begin position="578"/>
        <end position="608"/>
    </location>
</feature>
<dbReference type="InterPro" id="IPR002823">
    <property type="entry name" value="DUF112_TM"/>
</dbReference>
<dbReference type="PANTHER" id="PTHR35342">
    <property type="entry name" value="TRICARBOXYLIC TRANSPORT PROTEIN"/>
    <property type="match status" value="1"/>
</dbReference>
<keyword evidence="1" id="KW-0812">Transmembrane</keyword>
<organism evidence="3 4">
    <name type="scientific">Propylenella binzhouense</name>
    <dbReference type="NCBI Taxonomy" id="2555902"/>
    <lineage>
        <taxon>Bacteria</taxon>
        <taxon>Pseudomonadati</taxon>
        <taxon>Pseudomonadota</taxon>
        <taxon>Alphaproteobacteria</taxon>
        <taxon>Hyphomicrobiales</taxon>
        <taxon>Propylenellaceae</taxon>
        <taxon>Propylenella</taxon>
    </lineage>
</organism>
<keyword evidence="1" id="KW-1133">Transmembrane helix</keyword>
<proteinExistence type="predicted"/>
<evidence type="ECO:0000313" key="3">
    <source>
        <dbReference type="EMBL" id="MYZ47572.1"/>
    </source>
</evidence>
<gene>
    <name evidence="3" type="ORF">E4O86_07585</name>
</gene>
<feature type="transmembrane region" description="Helical" evidence="1">
    <location>
        <begin position="12"/>
        <end position="33"/>
    </location>
</feature>
<feature type="transmembrane region" description="Helical" evidence="1">
    <location>
        <begin position="505"/>
        <end position="525"/>
    </location>
</feature>
<comment type="caution">
    <text evidence="3">The sequence shown here is derived from an EMBL/GenBank/DDBJ whole genome shotgun (WGS) entry which is preliminary data.</text>
</comment>
<sequence>MFQHVVEGFLLATQWPAIGYMGLGILLGTYFGAVPGLSGITGMAILLPFTFGMDPVSAFAFLLGMYAVTTTSDSIPAILIGVPGTAAAQASILDGYPLAKRGEASRAFGIAFTCAAIGGVIGAFVMGVSIPIIRPLVMGFAKPEFFALGVLALCMVGALSGSSIAKGVLSAGLGLVLSMVGYSEQAAVPRFWLGLPELLNGIPMIAMVLGIFALPEVVSLTLRGGSISEVPPSKAGGFLTGIRDIVQHRWLTLRAALIGVYVGALPGLGGAIADWMAYGHAVQSAKDKSQFGKGDVRGLIAPEVASNSIKGGDLFPTVAFGIPGSAAMAILLGAFQIQGMAPGPEMLTRNLSITYSFVWTLVIANIIAAIVLSAWTKQLQRIVFIPGYMVVPAILVFVFMGAWSSGTQISDWVILLVFGMFGTAMVAADWPRAPLVLGFVLGPIMENSLHLSVKAYGLSWLGRPIVLVLAAITLLTLFLTIRRALKSGGPPEPAAGDRGDPRISLGVSSVFAAVLLLAIVLAWHWPPAVSRFPLAIAIPTFVVTLIVIFQDARAALRRGRSGGGEPFPFATLGRGAMLYVWLAGIILGTVLVGQLIALPVFVLLFLLVWGSVRWWVAALYAIGCALFLYVTFDQIVHTIWYPALLLG</sequence>
<evidence type="ECO:0000259" key="2">
    <source>
        <dbReference type="Pfam" id="PF01970"/>
    </source>
</evidence>
<feature type="transmembrane region" description="Helical" evidence="1">
    <location>
        <begin position="198"/>
        <end position="218"/>
    </location>
</feature>
<feature type="transmembrane region" description="Helical" evidence="1">
    <location>
        <begin position="382"/>
        <end position="403"/>
    </location>
</feature>
<evidence type="ECO:0000256" key="1">
    <source>
        <dbReference type="SAM" id="Phobius"/>
    </source>
</evidence>
<dbReference type="AlphaFoldDB" id="A0A964WT22"/>
<keyword evidence="1" id="KW-0472">Membrane</keyword>
<dbReference type="Proteomes" id="UP000773614">
    <property type="component" value="Unassembled WGS sequence"/>
</dbReference>
<name>A0A964WT22_9HYPH</name>
<feature type="transmembrane region" description="Helical" evidence="1">
    <location>
        <begin position="465"/>
        <end position="485"/>
    </location>
</feature>
<accession>A0A964WT22</accession>
<feature type="transmembrane region" description="Helical" evidence="1">
    <location>
        <begin position="614"/>
        <end position="632"/>
    </location>
</feature>
<feature type="transmembrane region" description="Helical" evidence="1">
    <location>
        <begin position="409"/>
        <end position="428"/>
    </location>
</feature>
<dbReference type="RefSeq" id="WP_161139920.1">
    <property type="nucleotide sequence ID" value="NZ_SPKJ01000017.1"/>
</dbReference>
<protein>
    <recommendedName>
        <fullName evidence="2">DUF112 domain-containing protein</fullName>
    </recommendedName>
</protein>
<feature type="transmembrane region" description="Helical" evidence="1">
    <location>
        <begin position="145"/>
        <end position="165"/>
    </location>
</feature>
<dbReference type="PANTHER" id="PTHR35342:SF5">
    <property type="entry name" value="TRICARBOXYLIC TRANSPORT PROTEIN"/>
    <property type="match status" value="1"/>
</dbReference>